<evidence type="ECO:0000256" key="3">
    <source>
        <dbReference type="ARBA" id="ARBA00023125"/>
    </source>
</evidence>
<proteinExistence type="predicted"/>
<dbReference type="SUPFAM" id="SSF47095">
    <property type="entry name" value="HMG-box"/>
    <property type="match status" value="1"/>
</dbReference>
<accession>A0AAN9TKZ4</accession>
<dbReference type="AlphaFoldDB" id="A0AAN9TKZ4"/>
<dbReference type="SMART" id="SM00398">
    <property type="entry name" value="HMG"/>
    <property type="match status" value="1"/>
</dbReference>
<dbReference type="PROSITE" id="PS50118">
    <property type="entry name" value="HMG_BOX_2"/>
    <property type="match status" value="1"/>
</dbReference>
<evidence type="ECO:0000313" key="9">
    <source>
        <dbReference type="EMBL" id="KAK7590933.1"/>
    </source>
</evidence>
<dbReference type="GO" id="GO:0000981">
    <property type="term" value="F:DNA-binding transcription factor activity, RNA polymerase II-specific"/>
    <property type="evidence" value="ECO:0007669"/>
    <property type="project" value="TreeGrafter"/>
</dbReference>
<evidence type="ECO:0000256" key="6">
    <source>
        <dbReference type="PROSITE-ProRule" id="PRU00267"/>
    </source>
</evidence>
<dbReference type="Pfam" id="PF00505">
    <property type="entry name" value="HMG_box"/>
    <property type="match status" value="1"/>
</dbReference>
<dbReference type="GO" id="GO:0005634">
    <property type="term" value="C:nucleus"/>
    <property type="evidence" value="ECO:0007669"/>
    <property type="project" value="UniProtKB-SubCell"/>
</dbReference>
<dbReference type="PANTHER" id="PTHR45803">
    <property type="entry name" value="SOX100B"/>
    <property type="match status" value="1"/>
</dbReference>
<feature type="region of interest" description="Disordered" evidence="7">
    <location>
        <begin position="104"/>
        <end position="156"/>
    </location>
</feature>
<dbReference type="EMBL" id="JBBCAQ010000022">
    <property type="protein sequence ID" value="KAK7590933.1"/>
    <property type="molecule type" value="Genomic_DNA"/>
</dbReference>
<comment type="caution">
    <text evidence="9">The sequence shown here is derived from an EMBL/GenBank/DDBJ whole genome shotgun (WGS) entry which is preliminary data.</text>
</comment>
<dbReference type="PANTHER" id="PTHR45803:SF5">
    <property type="entry name" value="SOX100B"/>
    <property type="match status" value="1"/>
</dbReference>
<keyword evidence="2" id="KW-0805">Transcription regulation</keyword>
<protein>
    <recommendedName>
        <fullName evidence="8">HMG box domain-containing protein</fullName>
    </recommendedName>
</protein>
<feature type="compositionally biased region" description="Polar residues" evidence="7">
    <location>
        <begin position="143"/>
        <end position="153"/>
    </location>
</feature>
<keyword evidence="5 6" id="KW-0539">Nucleus</keyword>
<gene>
    <name evidence="9" type="ORF">V9T40_002546</name>
</gene>
<keyword evidence="3 6" id="KW-0238">DNA-binding</keyword>
<dbReference type="InterPro" id="IPR036910">
    <property type="entry name" value="HMG_box_dom_sf"/>
</dbReference>
<keyword evidence="4" id="KW-0804">Transcription</keyword>
<evidence type="ECO:0000256" key="7">
    <source>
        <dbReference type="SAM" id="MobiDB-lite"/>
    </source>
</evidence>
<evidence type="ECO:0000256" key="2">
    <source>
        <dbReference type="ARBA" id="ARBA00023015"/>
    </source>
</evidence>
<sequence>MSVPKDDVFTGQNNKNKEQINEAVSKVLEGYDWSMVQQAITSGNKKKNTHVKRPMNAFMVWAQAARKQLADQYPQLHNAELSKTLGKLWRKLSDEEKSPFMKEAERLRTIHKKEYPNYKYQPRRRKPSKSKDSPPSKMKKSNTQKSITSQQSNVKDEHLFYSEGSSNSEIHSPGDMKNISASNTLSPSIPSPPTFVDNFNTAGSLHDFTPVTGTEMKADYENLQPSTGCTESTHLTDHMDIDVDEQLNQLDQFLQYPFSDNSQWDVGNTESTSTTDFSMQEPASRNQHYQNYSFYQKQRNCPGNCEKHGTYQPASSSTTGYQQTWQNNVQYFPSYQQYLLPRDLEKSYACSNI</sequence>
<comment type="subcellular location">
    <subcellularLocation>
        <location evidence="1">Nucleus</location>
    </subcellularLocation>
</comment>
<dbReference type="FunFam" id="1.10.30.10:FF:000004">
    <property type="entry name" value="Transcription factor SOX-10"/>
    <property type="match status" value="1"/>
</dbReference>
<dbReference type="GO" id="GO:0000978">
    <property type="term" value="F:RNA polymerase II cis-regulatory region sequence-specific DNA binding"/>
    <property type="evidence" value="ECO:0007669"/>
    <property type="project" value="TreeGrafter"/>
</dbReference>
<feature type="compositionally biased region" description="Basic and acidic residues" evidence="7">
    <location>
        <begin position="104"/>
        <end position="116"/>
    </location>
</feature>
<dbReference type="InterPro" id="IPR050917">
    <property type="entry name" value="SOX_TF"/>
</dbReference>
<evidence type="ECO:0000256" key="4">
    <source>
        <dbReference type="ARBA" id="ARBA00023163"/>
    </source>
</evidence>
<dbReference type="CDD" id="cd22031">
    <property type="entry name" value="HMG-box_SoxE"/>
    <property type="match status" value="1"/>
</dbReference>
<feature type="DNA-binding region" description="HMG box" evidence="6">
    <location>
        <begin position="51"/>
        <end position="119"/>
    </location>
</feature>
<dbReference type="Gene3D" id="1.10.30.10">
    <property type="entry name" value="High mobility group box domain"/>
    <property type="match status" value="1"/>
</dbReference>
<dbReference type="Proteomes" id="UP001367676">
    <property type="component" value="Unassembled WGS sequence"/>
</dbReference>
<keyword evidence="10" id="KW-1185">Reference proteome</keyword>
<evidence type="ECO:0000256" key="5">
    <source>
        <dbReference type="ARBA" id="ARBA00023242"/>
    </source>
</evidence>
<dbReference type="InterPro" id="IPR009071">
    <property type="entry name" value="HMG_box_dom"/>
</dbReference>
<feature type="domain" description="HMG box" evidence="8">
    <location>
        <begin position="51"/>
        <end position="119"/>
    </location>
</feature>
<name>A0AAN9TKZ4_9HEMI</name>
<evidence type="ECO:0000256" key="1">
    <source>
        <dbReference type="ARBA" id="ARBA00004123"/>
    </source>
</evidence>
<evidence type="ECO:0000313" key="10">
    <source>
        <dbReference type="Proteomes" id="UP001367676"/>
    </source>
</evidence>
<organism evidence="9 10">
    <name type="scientific">Parthenolecanium corni</name>
    <dbReference type="NCBI Taxonomy" id="536013"/>
    <lineage>
        <taxon>Eukaryota</taxon>
        <taxon>Metazoa</taxon>
        <taxon>Ecdysozoa</taxon>
        <taxon>Arthropoda</taxon>
        <taxon>Hexapoda</taxon>
        <taxon>Insecta</taxon>
        <taxon>Pterygota</taxon>
        <taxon>Neoptera</taxon>
        <taxon>Paraneoptera</taxon>
        <taxon>Hemiptera</taxon>
        <taxon>Sternorrhyncha</taxon>
        <taxon>Coccoidea</taxon>
        <taxon>Coccidae</taxon>
        <taxon>Parthenolecanium</taxon>
    </lineage>
</organism>
<evidence type="ECO:0000259" key="8">
    <source>
        <dbReference type="PROSITE" id="PS50118"/>
    </source>
</evidence>
<dbReference type="InterPro" id="IPR022151">
    <property type="entry name" value="Sox_N"/>
</dbReference>
<reference evidence="9 10" key="1">
    <citation type="submission" date="2024-03" db="EMBL/GenBank/DDBJ databases">
        <title>Adaptation during the transition from Ophiocordyceps entomopathogen to insect associate is accompanied by gene loss and intensified selection.</title>
        <authorList>
            <person name="Ward C.M."/>
            <person name="Onetto C.A."/>
            <person name="Borneman A.R."/>
        </authorList>
    </citation>
    <scope>NUCLEOTIDE SEQUENCE [LARGE SCALE GENOMIC DNA]</scope>
    <source>
        <strain evidence="9">AWRI1</strain>
        <tissue evidence="9">Single Adult Female</tissue>
    </source>
</reference>
<dbReference type="Pfam" id="PF12444">
    <property type="entry name" value="Sox_N"/>
    <property type="match status" value="1"/>
</dbReference>